<sequence>MGHTMADTSWKIIGASGFVGSSILARLTTEGLTVDAIEAPRLVTRETDPQQLISDARKLEGIINSLADSFAGCDVVINASGLAAPDQEDLAPLLGANALLPAVIAIAAQRTGVRRLIHMSSAAVLGPVPVLTDTPETNPFSAYSFSKALGEEVLLGLRSFIEEKAAQGTAPGSAASQFPAAPSHAPAQVARHHALEICILRATSVQGQGRRTTQAFAKIASSPLASVAGDGQHRTPVSSNYALAEFTAMVGAFDGELPPIVLQPWECATTESVLIDAGRRRPMRFPEKFCRALLSAGYKASHYVGDRLTGPVRRLEVMWFGQDVDDSWARTNGLIPTARVSEVLRTAHSSLGKKSDRRFAD</sequence>
<organism evidence="2 3">
    <name type="scientific">Rothia endophytica</name>
    <dbReference type="NCBI Taxonomy" id="1324766"/>
    <lineage>
        <taxon>Bacteria</taxon>
        <taxon>Bacillati</taxon>
        <taxon>Actinomycetota</taxon>
        <taxon>Actinomycetes</taxon>
        <taxon>Micrococcales</taxon>
        <taxon>Micrococcaceae</taxon>
        <taxon>Rothia</taxon>
    </lineage>
</organism>
<dbReference type="EMBL" id="BAABKP010000001">
    <property type="protein sequence ID" value="GAA4791665.1"/>
    <property type="molecule type" value="Genomic_DNA"/>
</dbReference>
<evidence type="ECO:0000259" key="1">
    <source>
        <dbReference type="Pfam" id="PF01370"/>
    </source>
</evidence>
<protein>
    <recommendedName>
        <fullName evidence="1">NAD-dependent epimerase/dehydratase domain-containing protein</fullName>
    </recommendedName>
</protein>
<evidence type="ECO:0000313" key="3">
    <source>
        <dbReference type="Proteomes" id="UP001500187"/>
    </source>
</evidence>
<reference evidence="3" key="1">
    <citation type="journal article" date="2019" name="Int. J. Syst. Evol. Microbiol.">
        <title>The Global Catalogue of Microorganisms (GCM) 10K type strain sequencing project: providing services to taxonomists for standard genome sequencing and annotation.</title>
        <authorList>
            <consortium name="The Broad Institute Genomics Platform"/>
            <consortium name="The Broad Institute Genome Sequencing Center for Infectious Disease"/>
            <person name="Wu L."/>
            <person name="Ma J."/>
        </authorList>
    </citation>
    <scope>NUCLEOTIDE SEQUENCE [LARGE SCALE GENOMIC DNA]</scope>
    <source>
        <strain evidence="3">JCM 18541</strain>
    </source>
</reference>
<dbReference type="PANTHER" id="PTHR48079">
    <property type="entry name" value="PROTEIN YEEZ"/>
    <property type="match status" value="1"/>
</dbReference>
<dbReference type="InterPro" id="IPR051783">
    <property type="entry name" value="NAD(P)-dependent_oxidoreduct"/>
</dbReference>
<feature type="domain" description="NAD-dependent epimerase/dehydratase" evidence="1">
    <location>
        <begin position="12"/>
        <end position="155"/>
    </location>
</feature>
<accession>A0ABP9B766</accession>
<dbReference type="Gene3D" id="3.40.50.720">
    <property type="entry name" value="NAD(P)-binding Rossmann-like Domain"/>
    <property type="match status" value="1"/>
</dbReference>
<keyword evidence="3" id="KW-1185">Reference proteome</keyword>
<dbReference type="InterPro" id="IPR036291">
    <property type="entry name" value="NAD(P)-bd_dom_sf"/>
</dbReference>
<name>A0ABP9B766_9MICC</name>
<dbReference type="PANTHER" id="PTHR48079:SF6">
    <property type="entry name" value="NAD(P)-BINDING DOMAIN-CONTAINING PROTEIN-RELATED"/>
    <property type="match status" value="1"/>
</dbReference>
<dbReference type="Proteomes" id="UP001500187">
    <property type="component" value="Unassembled WGS sequence"/>
</dbReference>
<dbReference type="Pfam" id="PF01370">
    <property type="entry name" value="Epimerase"/>
    <property type="match status" value="1"/>
</dbReference>
<proteinExistence type="predicted"/>
<dbReference type="InterPro" id="IPR001509">
    <property type="entry name" value="Epimerase_deHydtase"/>
</dbReference>
<evidence type="ECO:0000313" key="2">
    <source>
        <dbReference type="EMBL" id="GAA4791665.1"/>
    </source>
</evidence>
<gene>
    <name evidence="2" type="ORF">GCM10023352_07360</name>
</gene>
<dbReference type="SUPFAM" id="SSF51735">
    <property type="entry name" value="NAD(P)-binding Rossmann-fold domains"/>
    <property type="match status" value="1"/>
</dbReference>
<comment type="caution">
    <text evidence="2">The sequence shown here is derived from an EMBL/GenBank/DDBJ whole genome shotgun (WGS) entry which is preliminary data.</text>
</comment>